<comment type="caution">
    <text evidence="1">The sequence shown here is derived from an EMBL/GenBank/DDBJ whole genome shotgun (WGS) entry which is preliminary data.</text>
</comment>
<proteinExistence type="predicted"/>
<gene>
    <name evidence="1" type="ORF">A6E74_09580</name>
</gene>
<dbReference type="InterPro" id="IPR053842">
    <property type="entry name" value="NikA-like"/>
</dbReference>
<dbReference type="AlphaFoldDB" id="A0A179EPF5"/>
<dbReference type="RefSeq" id="WP_067484508.1">
    <property type="nucleotide sequence ID" value="NZ_LWMN01000015.1"/>
</dbReference>
<organism evidence="1 2">
    <name type="scientific">Enterococcus thailandicus</name>
    <dbReference type="NCBI Taxonomy" id="417368"/>
    <lineage>
        <taxon>Bacteria</taxon>
        <taxon>Bacillati</taxon>
        <taxon>Bacillota</taxon>
        <taxon>Bacilli</taxon>
        <taxon>Lactobacillales</taxon>
        <taxon>Enterococcaceae</taxon>
        <taxon>Enterococcus</taxon>
    </lineage>
</organism>
<dbReference type="Pfam" id="PF21983">
    <property type="entry name" value="NikA-like"/>
    <property type="match status" value="1"/>
</dbReference>
<sequence>MAIDVSKLPLEERRKRYKRNEDSRRQNRPIKFRVDDCQYQELEKTADIFGLSVPMYVKKIAVDNAGKSLKYTDRQYKEINFHLLAIGRNLNQLVKTANYLRVQLNKKDTEIQKEEHQSVYLSFTTKQERLKRLYAEKNDLMIQIKSISDPLNRLEKELNKLWARL</sequence>
<evidence type="ECO:0008006" key="3">
    <source>
        <dbReference type="Google" id="ProtNLM"/>
    </source>
</evidence>
<name>A0A179EPF5_ENTTH</name>
<keyword evidence="2" id="KW-1185">Reference proteome</keyword>
<dbReference type="EMBL" id="LWMN01000015">
    <property type="protein sequence ID" value="OAQ55107.1"/>
    <property type="molecule type" value="Genomic_DNA"/>
</dbReference>
<accession>A0A179EPF5</accession>
<reference evidence="1 2" key="1">
    <citation type="submission" date="2016-04" db="EMBL/GenBank/DDBJ databases">
        <title>Draft genome of an Enterococcus thailandicus strain isolated from bovine feces.</title>
        <authorList>
            <person name="Beukers A.G."/>
            <person name="Zaheer R."/>
            <person name="Goji N."/>
            <person name="Cook S.R."/>
            <person name="Amoako K."/>
            <person name="Chaves A.V."/>
            <person name="Ward M.P."/>
            <person name="Mcallister T.A."/>
        </authorList>
    </citation>
    <scope>NUCLEOTIDE SEQUENCE [LARGE SCALE GENOMIC DNA]</scope>
    <source>
        <strain evidence="1 2">F0711D 46</strain>
    </source>
</reference>
<evidence type="ECO:0000313" key="1">
    <source>
        <dbReference type="EMBL" id="OAQ55107.1"/>
    </source>
</evidence>
<dbReference type="Proteomes" id="UP000078516">
    <property type="component" value="Unassembled WGS sequence"/>
</dbReference>
<protein>
    <recommendedName>
        <fullName evidence="3">Mobilization protein</fullName>
    </recommendedName>
</protein>
<evidence type="ECO:0000313" key="2">
    <source>
        <dbReference type="Proteomes" id="UP000078516"/>
    </source>
</evidence>